<evidence type="ECO:0000313" key="11">
    <source>
        <dbReference type="EMBL" id="OLP94994.1"/>
    </source>
</evidence>
<feature type="binding site" evidence="8">
    <location>
        <position position="1912"/>
    </location>
    <ligand>
        <name>S-adenosyl-L-methionine</name>
        <dbReference type="ChEBI" id="CHEBI:59789"/>
    </ligand>
</feature>
<feature type="region of interest" description="Disordered" evidence="9">
    <location>
        <begin position="2999"/>
        <end position="3060"/>
    </location>
</feature>
<dbReference type="SUPFAM" id="SSF53335">
    <property type="entry name" value="S-adenosyl-L-methionine-dependent methyltransferases"/>
    <property type="match status" value="2"/>
</dbReference>
<evidence type="ECO:0000256" key="5">
    <source>
        <dbReference type="ARBA" id="ARBA00022737"/>
    </source>
</evidence>
<dbReference type="Gene3D" id="3.30.70.1170">
    <property type="entry name" value="Sun protein, domain 3"/>
    <property type="match status" value="1"/>
</dbReference>
<protein>
    <submittedName>
        <fullName evidence="11">Ribosomal RNA small subunit methyltransferase F</fullName>
    </submittedName>
</protein>
<dbReference type="Proteomes" id="UP000186817">
    <property type="component" value="Unassembled WGS sequence"/>
</dbReference>
<feature type="binding site" evidence="8">
    <location>
        <position position="2735"/>
    </location>
    <ligand>
        <name>S-adenosyl-L-methionine</name>
        <dbReference type="ChEBI" id="CHEBI:59789"/>
    </ligand>
</feature>
<feature type="repeat" description="PPR" evidence="7">
    <location>
        <begin position="1684"/>
        <end position="1718"/>
    </location>
</feature>
<dbReference type="InterPro" id="IPR029063">
    <property type="entry name" value="SAM-dependent_MTases_sf"/>
</dbReference>
<evidence type="ECO:0000256" key="9">
    <source>
        <dbReference type="SAM" id="MobiDB-lite"/>
    </source>
</evidence>
<dbReference type="Gene3D" id="3.80.10.10">
    <property type="entry name" value="Ribonuclease Inhibitor"/>
    <property type="match status" value="1"/>
</dbReference>
<reference evidence="11 12" key="1">
    <citation type="submission" date="2016-02" db="EMBL/GenBank/DDBJ databases">
        <title>Genome analysis of coral dinoflagellate symbionts highlights evolutionary adaptations to a symbiotic lifestyle.</title>
        <authorList>
            <person name="Aranda M."/>
            <person name="Li Y."/>
            <person name="Liew Y.J."/>
            <person name="Baumgarten S."/>
            <person name="Simakov O."/>
            <person name="Wilson M."/>
            <person name="Piel J."/>
            <person name="Ashoor H."/>
            <person name="Bougouffa S."/>
            <person name="Bajic V.B."/>
            <person name="Ryu T."/>
            <person name="Ravasi T."/>
            <person name="Bayer T."/>
            <person name="Micklem G."/>
            <person name="Kim H."/>
            <person name="Bhak J."/>
            <person name="Lajeunesse T.C."/>
            <person name="Voolstra C.R."/>
        </authorList>
    </citation>
    <scope>NUCLEOTIDE SEQUENCE [LARGE SCALE GENOMIC DNA]</scope>
    <source>
        <strain evidence="11 12">CCMP2467</strain>
    </source>
</reference>
<dbReference type="CDD" id="cd02440">
    <property type="entry name" value="AdoMet_MTases"/>
    <property type="match status" value="2"/>
</dbReference>
<feature type="binding site" evidence="8">
    <location>
        <begin position="2684"/>
        <end position="2690"/>
    </location>
    <ligand>
        <name>S-adenosyl-L-methionine</name>
        <dbReference type="ChEBI" id="CHEBI:59789"/>
    </ligand>
</feature>
<dbReference type="OrthoDB" id="445680at2759"/>
<keyword evidence="12" id="KW-1185">Reference proteome</keyword>
<dbReference type="PANTHER" id="PTHR47447">
    <property type="entry name" value="OS03G0856100 PROTEIN"/>
    <property type="match status" value="1"/>
</dbReference>
<dbReference type="InterPro" id="IPR049560">
    <property type="entry name" value="MeTrfase_RsmB-F_NOP2_cat"/>
</dbReference>
<dbReference type="InterPro" id="IPR032675">
    <property type="entry name" value="LRR_dom_sf"/>
</dbReference>
<accession>A0A1Q9DIK7</accession>
<dbReference type="PROSITE" id="PS51375">
    <property type="entry name" value="PPR"/>
    <property type="match status" value="4"/>
</dbReference>
<feature type="domain" description="SAM-dependent MTase RsmB/NOP-type" evidence="10">
    <location>
        <begin position="1785"/>
        <end position="2088"/>
    </location>
</feature>
<evidence type="ECO:0000313" key="12">
    <source>
        <dbReference type="Proteomes" id="UP000186817"/>
    </source>
</evidence>
<feature type="repeat" description="PPR" evidence="7">
    <location>
        <begin position="2464"/>
        <end position="2498"/>
    </location>
</feature>
<dbReference type="Pfam" id="PF13812">
    <property type="entry name" value="PPR_3"/>
    <property type="match status" value="1"/>
</dbReference>
<keyword evidence="1" id="KW-0963">Cytoplasm</keyword>
<evidence type="ECO:0000256" key="4">
    <source>
        <dbReference type="ARBA" id="ARBA00022691"/>
    </source>
</evidence>
<dbReference type="InterPro" id="IPR031341">
    <property type="entry name" value="Methyltr_RsmF_N"/>
</dbReference>
<feature type="binding site" evidence="8">
    <location>
        <position position="2707"/>
    </location>
    <ligand>
        <name>S-adenosyl-L-methionine</name>
        <dbReference type="ChEBI" id="CHEBI:59789"/>
    </ligand>
</feature>
<feature type="binding site" evidence="8">
    <location>
        <position position="1953"/>
    </location>
    <ligand>
        <name>S-adenosyl-L-methionine</name>
        <dbReference type="ChEBI" id="CHEBI:59789"/>
    </ligand>
</feature>
<sequence length="3396" mass="368489">MKHTSNSEVVLYHGETASGDDLRQLFGGALGAAVGEESSQALARPRLTLSGGWPPAFGRPGAIDSPEDPEDDWVKVHEATELKVCRSAYSQIACAEKKDARAFRGASSLSFAWAADKDFVLREPWDDLQDAAVEALKAELLEEWRNFNLQLLSEVRQLLHPHALVERAPANCGLATDEESRSADHLRMTELRVRTAEQEDTDLKVQEQVREEQDDVSESVAGSEELTRLLGAKDFAHLYALWKEKKENRCRPPPCPEFGSPRSAALVDMRPPGPAALAAARAASAATKASQWQTAALLVSDCFAHGIRLDPVLCNIAIGAAGQGQQGWLPAMDLFACCWRWRLEATLASFNSVMKIYALCDRWREVFDTLQDLTHETVLPDAVSCTAACGGCRSARRWHRAACLLRDMGRSAILLGGISFNAALYAVGRTWQRSADFLQEGLQRGVRADGVSLAALSTAPGGGWTSVLSWLRQLQLKGLQANAVPFRTCVATAGWPEALQLATGSRLREELVPTLRQRLSEDGHWRLAISSASSFDASPVTVAVLSSSCVRGGSWSDGLEVVVGARAASIQLDVVVHNTQLSSAACSSQWQAANHDLEVCRRHYLEVDVISYNTVLTALERARRWSEALGSLQDASKSGVGGPGLAQTSPLLACVDQWRRARVLLEAFNQQLRPSLPSYTAVLAALRAGGRWAQSTNLLHEMRERAVSSAFSTAAGDAAVGALRHKGSWEDSCEVLRSLAASATETDAALAASAVASQEGALWSRVSSLLAAFAGRALEVALAGVNAACAACSAHAEWLPALGALRELLVRGRDPDVVTFTAVTDVCSRASQWQTAARLVQLAGARCALQPRDAHILRCSATASAERSSWWKVLHLLRSPCADSIACGAALGACGKDASWLAAAQLLVDGQSQLLEKHCIMYNAMVTACERGLAWPLALQLLPDLAVASVEISDVTYNAAISACEKGVSAASIASQTIAGSCQTKPQASATVDNHELRPDLVADLTCPIPAHRITMASQDHEVGLVSEDEGYEKWAEQVPLLQADKVKVDILDKSPTVEGRAGIHWPVCLATCGFTLMAIARFLAGKPLEPPRMVGSATAFQSKDEQLCVPAVADIYGGCLQGFKNSDGSPVDGPGEIFFPSGEVMTETFRKGSGLGFARFARADGRPIENVSGLPKSLSNLTMISRELPVGDLKDLPRNLTHLSLPRNDLLKGQLRGLPRSLEYIDLRDNLQIAGDLSELPLTLQHLDLSSAMNVRGSVAALPRPLRYLDLSQSGECIGEIQDLPRSLQHLNLGKDYDLTGSFGDLPRNLTFLDLKAWEITGDFKDLPPNLRYLKLNMPIVDRVNKIRGDIKDLPRKLRYVNLLHGNGIKGSIADLPRSLTSCKLSGDITGDVKDLPKNLTRFFLGPRSTRKLVGHLKDIPGSLTRASRRFICDTGLLFRPSANWTTVAESCSNGYAICQAQADAWGEWAWTGGAAAAVMDLGRMNELADASPQPKKRSNGHANAAGVMEVGGGSPFQKLSKALDAGSIAEQLRQEAGGKLKSLAEYSPAIRACGKHSAWQCAVWLLGAEEQQKSPAALASYTACISACGKGSAWAAAWSLLQVMVQQTAEPNVYTCSAAVSACVQGSEWGRALHIFDALWGSGVEPNIISFGAVLSACEKGQQWEGALELLERLGQSRCQANIFTYNAAVRATSTARQWEHAIALVSKMHAGEVSPDKITYSSACLGLPAEIWQKQIQLLDARLRLEAPGLGRLRLDRPPLAPRDFVTRMSRLRSGGLATRRFLRAAARPLHRSIRANTVKATDGLLDALKRAGCRLHSVPWLSEGFVLEGPAKLGGMTEHLSGAMYFQEATSMLPAEVLRRALEQLAPLERRNMPLLALDLCAAPGSKSTQLLNWLAERGDGSCLVVNELDADRSQKLYENLLKQWLQFRGRGEDLGSELPEVFDAVLVDAPCSCEGNIRKSPLSLLEADRDEQTRVVGTQLRLLHSGWRALRPGGCLVYSTCTFNYYENEGLCLSFLRGLGSKAPHRAHCVDAASLLSLPAAVVSEVRARAEGNGALEEELGALRIFPETFDAEGFYVCCFQKGLDTEELVQDVPASSWSAAALAAHFELERLSTADGRAVEEKARAELGFWPASCTPHEVPSLWRSASGIWMLPQLPASLNSALPLAARPGIFLGEEVPSKIELSRDFLLLAGQRAAVAAAQMSSQEWHSLQDHLQREATAGTLSPDVVAVGAAITACSKALEWRAAAQLMFHLDAEQLQPNGFVYSAAIRACGLPEAWSHSLELLRDMLLRHLEPDAICYSAVASACLGLVLANAMLGVLEMPGLWEASCQLLQEMQTSFVLPDVISYSNWPPMVKRSIGVAISSCEKAAEWSTALESLSDAGVRVHAKVDVHAQACASGGAWQQALCLFAALPGRSLRANLVTYGTTISACAKAVQWQRAVTLMEQFYEGPRMQQASSTMMNAVIYACARGAQWRPALAWLRQMSDEELQPDVISFNSCIFAFEDVLSEDDARFGIVRELVDEKLALGLTGPRRLRRKPYASNDFFQLIGPLIAEELRGLSLRRFLRACARPLQRSFRASRLKATSSLLARLGDDGWQVSPLPWLADGFLAHGATAVGGSPPHVTGEDVQLQGGGKTEIRYFQEATSMLPAEARTPVFQASSLFTFLRTDLLLLDLCAAPGSKSTQLAAGLQGGALVANEPDFRRAEILHRNLLRSGSGSQVAVSCADGREVGQVFPEAFDGVLVDAPCSCEGTVRKEILRLLRCDAKESQALTEIQLSLLHSGWRALKPGGCLVYSTCTFNPNENEKLCSQFLMDVNHAAIPVEILSLLELPSAVGPHFHVLSKGGGGLGAVRLLPHSFNVEGFFICCFRKSVDHPTAAGAVLRTCEFASSRFRRRLPASLASQVEKKSKTLLGFWPVEGDSVEASTSSIWEDGRGDLWLLSRECGTFLLSSSWLDAAVHEHVTTARVRFMHTTKSKRLTCASPRAAHRGAMDDFDGLSPKGEAQADGSTPLLSPIELAPVSDDTRPRRRRRREFTDGPDSPRTQNQAGQQVQVGLAGDSRVMEMQQGIMQGLRASWLTDLTVRKMQRVFLKLPGIGECRSWEEAAQDRQFWEQLLPQWLAYWIPPAQEPAVSLDYLCQRQLVILRTKRVVECMFLRPSRDVLDTPYTGALWEINEVPRSAKSLVWLRTDSLGCYAVLQLPRSALKPALGVQVRPSDSSPISVSLALLTLGIKLAILLGSYGYDDVHVVATLSQYQRGIFQENTALAHLAELTPVLWMTFVKFTRRYGSDVALECPDDTLRWGQVCTEALLTDLQDLGFVVPTPAQLQRARVSSWGPQTSWQPPLTFQSGPVWPEGSLQPGNVTLQILSEDESTDAAYSDEDVLVGGL</sequence>
<dbReference type="PANTHER" id="PTHR47447:SF17">
    <property type="entry name" value="OS12G0638900 PROTEIN"/>
    <property type="match status" value="1"/>
</dbReference>
<feature type="binding site" evidence="8">
    <location>
        <begin position="1885"/>
        <end position="1891"/>
    </location>
    <ligand>
        <name>S-adenosyl-L-methionine</name>
        <dbReference type="ChEBI" id="CHEBI:59789"/>
    </ligand>
</feature>
<dbReference type="Gene3D" id="3.40.50.150">
    <property type="entry name" value="Vaccinia Virus protein VP39"/>
    <property type="match status" value="2"/>
</dbReference>
<dbReference type="SUPFAM" id="SSF52058">
    <property type="entry name" value="L domain-like"/>
    <property type="match status" value="1"/>
</dbReference>
<feature type="domain" description="SAM-dependent MTase RsmB/NOP-type" evidence="10">
    <location>
        <begin position="2572"/>
        <end position="2880"/>
    </location>
</feature>
<keyword evidence="4 8" id="KW-0949">S-adenosyl-L-methionine</keyword>
<feature type="active site" description="Nucleophile" evidence="8">
    <location>
        <position position="2006"/>
    </location>
</feature>
<evidence type="ECO:0000259" key="10">
    <source>
        <dbReference type="PROSITE" id="PS51686"/>
    </source>
</evidence>
<dbReference type="InterPro" id="IPR001678">
    <property type="entry name" value="MeTrfase_RsmB-F_NOP2_dom"/>
</dbReference>
<keyword evidence="3 8" id="KW-0808">Transferase</keyword>
<evidence type="ECO:0000256" key="6">
    <source>
        <dbReference type="ARBA" id="ARBA00022884"/>
    </source>
</evidence>
<feature type="repeat" description="PPR" evidence="7">
    <location>
        <begin position="608"/>
        <end position="642"/>
    </location>
</feature>
<feature type="binding site" evidence="8">
    <location>
        <position position="2753"/>
    </location>
    <ligand>
        <name>S-adenosyl-L-methionine</name>
        <dbReference type="ChEBI" id="CHEBI:59789"/>
    </ligand>
</feature>
<dbReference type="GO" id="GO:0008173">
    <property type="term" value="F:RNA methyltransferase activity"/>
    <property type="evidence" value="ECO:0007669"/>
    <property type="project" value="InterPro"/>
</dbReference>
<evidence type="ECO:0000256" key="3">
    <source>
        <dbReference type="ARBA" id="ARBA00022679"/>
    </source>
</evidence>
<organism evidence="11 12">
    <name type="scientific">Symbiodinium microadriaticum</name>
    <name type="common">Dinoflagellate</name>
    <name type="synonym">Zooxanthella microadriatica</name>
    <dbReference type="NCBI Taxonomy" id="2951"/>
    <lineage>
        <taxon>Eukaryota</taxon>
        <taxon>Sar</taxon>
        <taxon>Alveolata</taxon>
        <taxon>Dinophyceae</taxon>
        <taxon>Suessiales</taxon>
        <taxon>Symbiodiniaceae</taxon>
        <taxon>Symbiodinium</taxon>
    </lineage>
</organism>
<comment type="similarity">
    <text evidence="8">Belongs to the class I-like SAM-binding methyltransferase superfamily. RsmB/NOP family.</text>
</comment>
<comment type="caution">
    <text evidence="8">Lacks conserved residue(s) required for the propagation of feature annotation.</text>
</comment>
<evidence type="ECO:0000256" key="2">
    <source>
        <dbReference type="ARBA" id="ARBA00022603"/>
    </source>
</evidence>
<keyword evidence="5" id="KW-0677">Repeat</keyword>
<dbReference type="InterPro" id="IPR002885">
    <property type="entry name" value="PPR_rpt"/>
</dbReference>
<dbReference type="PROSITE" id="PS51686">
    <property type="entry name" value="SAM_MT_RSMB_NOP"/>
    <property type="match status" value="2"/>
</dbReference>
<dbReference type="PRINTS" id="PR02008">
    <property type="entry name" value="RCMTFAMILY"/>
</dbReference>
<name>A0A1Q9DIK7_SYMMI</name>
<comment type="caution">
    <text evidence="11">The sequence shown here is derived from an EMBL/GenBank/DDBJ whole genome shotgun (WGS) entry which is preliminary data.</text>
</comment>
<evidence type="ECO:0000256" key="1">
    <source>
        <dbReference type="ARBA" id="ARBA00022490"/>
    </source>
</evidence>
<keyword evidence="6 8" id="KW-0694">RNA-binding</keyword>
<proteinExistence type="inferred from homology"/>
<dbReference type="Pfam" id="PF17125">
    <property type="entry name" value="Methyltr_RsmF_N"/>
    <property type="match status" value="1"/>
</dbReference>
<dbReference type="GO" id="GO:0001510">
    <property type="term" value="P:RNA methylation"/>
    <property type="evidence" value="ECO:0007669"/>
    <property type="project" value="InterPro"/>
</dbReference>
<keyword evidence="2 8" id="KW-0489">Methyltransferase</keyword>
<gene>
    <name evidence="11" type="primary">rsmF</name>
    <name evidence="11" type="ORF">AK812_SmicGene22946</name>
</gene>
<evidence type="ECO:0000256" key="8">
    <source>
        <dbReference type="PROSITE-ProRule" id="PRU01023"/>
    </source>
</evidence>
<dbReference type="Pfam" id="PF01189">
    <property type="entry name" value="Methyltr_RsmB-F"/>
    <property type="match status" value="2"/>
</dbReference>
<dbReference type="GO" id="GO:0003723">
    <property type="term" value="F:RNA binding"/>
    <property type="evidence" value="ECO:0007669"/>
    <property type="project" value="UniProtKB-UniRule"/>
</dbReference>
<dbReference type="Gene3D" id="1.25.40.10">
    <property type="entry name" value="Tetratricopeptide repeat domain"/>
    <property type="match status" value="7"/>
</dbReference>
<feature type="active site" description="Nucleophile" evidence="8">
    <location>
        <position position="2806"/>
    </location>
</feature>
<dbReference type="EMBL" id="LSRX01000520">
    <property type="protein sequence ID" value="OLP94994.1"/>
    <property type="molecule type" value="Genomic_DNA"/>
</dbReference>
<evidence type="ECO:0000256" key="7">
    <source>
        <dbReference type="PROSITE-ProRule" id="PRU00708"/>
    </source>
</evidence>
<dbReference type="InterPro" id="IPR011990">
    <property type="entry name" value="TPR-like_helical_dom_sf"/>
</dbReference>
<dbReference type="InterPro" id="IPR023267">
    <property type="entry name" value="RCMT"/>
</dbReference>
<feature type="repeat" description="PPR" evidence="7">
    <location>
        <begin position="1614"/>
        <end position="1648"/>
    </location>
</feature>